<dbReference type="KEGG" id="mana:MAMMFC1_01687"/>
<dbReference type="RefSeq" id="WP_126308091.1">
    <property type="nucleotide sequence ID" value="NZ_AP018449.1"/>
</dbReference>
<keyword evidence="2" id="KW-1185">Reference proteome</keyword>
<proteinExistence type="predicted"/>
<sequence length="82" mass="9053">MPETPSSNLPMTLKQASTEYFQGKVSYGKLRSMAKAGTLPVTKIGGRYFTCKDMLDEWFANQQIQSTSKAANQYGKLRVIGG</sequence>
<evidence type="ECO:0008006" key="3">
    <source>
        <dbReference type="Google" id="ProtNLM"/>
    </source>
</evidence>
<evidence type="ECO:0000313" key="1">
    <source>
        <dbReference type="EMBL" id="BBB91019.1"/>
    </source>
</evidence>
<reference evidence="1 2" key="1">
    <citation type="journal article" date="2018" name="Int. J. Syst. Evol. Microbiol.">
        <title>Methylomusa anaerophila gen. nov., sp. nov., an anaerobic methanol-utilizing bacterium isolated from a microbial fuel cell.</title>
        <authorList>
            <person name="Amano N."/>
            <person name="Yamamuro A."/>
            <person name="Miyahara M."/>
            <person name="Kouzuma A."/>
            <person name="Abe T."/>
            <person name="Watanabe K."/>
        </authorList>
    </citation>
    <scope>NUCLEOTIDE SEQUENCE [LARGE SCALE GENOMIC DNA]</scope>
    <source>
        <strain evidence="1 2">MMFC1</strain>
    </source>
</reference>
<accession>A0A348AIX1</accession>
<dbReference type="Proteomes" id="UP000276437">
    <property type="component" value="Chromosome"/>
</dbReference>
<protein>
    <recommendedName>
        <fullName evidence="3">Helix-turn-helix domain protein</fullName>
    </recommendedName>
</protein>
<gene>
    <name evidence="1" type="ORF">MAMMFC1_01687</name>
</gene>
<organism evidence="1 2">
    <name type="scientific">Methylomusa anaerophila</name>
    <dbReference type="NCBI Taxonomy" id="1930071"/>
    <lineage>
        <taxon>Bacteria</taxon>
        <taxon>Bacillati</taxon>
        <taxon>Bacillota</taxon>
        <taxon>Negativicutes</taxon>
        <taxon>Selenomonadales</taxon>
        <taxon>Sporomusaceae</taxon>
        <taxon>Methylomusa</taxon>
    </lineage>
</organism>
<name>A0A348AIX1_9FIRM</name>
<evidence type="ECO:0000313" key="2">
    <source>
        <dbReference type="Proteomes" id="UP000276437"/>
    </source>
</evidence>
<dbReference type="OrthoDB" id="9984485at2"/>
<dbReference type="AlphaFoldDB" id="A0A348AIX1"/>
<dbReference type="EMBL" id="AP018449">
    <property type="protein sequence ID" value="BBB91019.1"/>
    <property type="molecule type" value="Genomic_DNA"/>
</dbReference>